<reference evidence="3 4" key="1">
    <citation type="journal article" date="2021" name="Nat. Commun.">
        <title>Genetic determinants of endophytism in the Arabidopsis root mycobiome.</title>
        <authorList>
            <person name="Mesny F."/>
            <person name="Miyauchi S."/>
            <person name="Thiergart T."/>
            <person name="Pickel B."/>
            <person name="Atanasova L."/>
            <person name="Karlsson M."/>
            <person name="Huettel B."/>
            <person name="Barry K.W."/>
            <person name="Haridas S."/>
            <person name="Chen C."/>
            <person name="Bauer D."/>
            <person name="Andreopoulos W."/>
            <person name="Pangilinan J."/>
            <person name="LaButti K."/>
            <person name="Riley R."/>
            <person name="Lipzen A."/>
            <person name="Clum A."/>
            <person name="Drula E."/>
            <person name="Henrissat B."/>
            <person name="Kohler A."/>
            <person name="Grigoriev I.V."/>
            <person name="Martin F.M."/>
            <person name="Hacquard S."/>
        </authorList>
    </citation>
    <scope>NUCLEOTIDE SEQUENCE [LARGE SCALE GENOMIC DNA]</scope>
    <source>
        <strain evidence="3 4">MPI-SDFR-AT-0080</strain>
    </source>
</reference>
<evidence type="ECO:0000259" key="2">
    <source>
        <dbReference type="Pfam" id="PF06985"/>
    </source>
</evidence>
<dbReference type="EMBL" id="JAGTJR010000110">
    <property type="protein sequence ID" value="KAH7009334.1"/>
    <property type="molecule type" value="Genomic_DNA"/>
</dbReference>
<dbReference type="Proteomes" id="UP000774617">
    <property type="component" value="Unassembled WGS sequence"/>
</dbReference>
<gene>
    <name evidence="3" type="ORF">B0J12DRAFT_587237</name>
</gene>
<organism evidence="3 4">
    <name type="scientific">Macrophomina phaseolina</name>
    <dbReference type="NCBI Taxonomy" id="35725"/>
    <lineage>
        <taxon>Eukaryota</taxon>
        <taxon>Fungi</taxon>
        <taxon>Dikarya</taxon>
        <taxon>Ascomycota</taxon>
        <taxon>Pezizomycotina</taxon>
        <taxon>Dothideomycetes</taxon>
        <taxon>Dothideomycetes incertae sedis</taxon>
        <taxon>Botryosphaeriales</taxon>
        <taxon>Botryosphaeriaceae</taxon>
        <taxon>Macrophomina</taxon>
    </lineage>
</organism>
<feature type="compositionally biased region" description="Polar residues" evidence="1">
    <location>
        <begin position="244"/>
        <end position="257"/>
    </location>
</feature>
<dbReference type="InterPro" id="IPR010730">
    <property type="entry name" value="HET"/>
</dbReference>
<name>A0ABQ8FPX8_9PEZI</name>
<accession>A0ABQ8FPX8</accession>
<evidence type="ECO:0000256" key="1">
    <source>
        <dbReference type="SAM" id="MobiDB-lite"/>
    </source>
</evidence>
<dbReference type="Pfam" id="PF06985">
    <property type="entry name" value="HET"/>
    <property type="match status" value="1"/>
</dbReference>
<feature type="region of interest" description="Disordered" evidence="1">
    <location>
        <begin position="244"/>
        <end position="263"/>
    </location>
</feature>
<protein>
    <submittedName>
        <fullName evidence="3">Heterokaryon incompatibility protein-domain-containing protein</fullName>
    </submittedName>
</protein>
<proteinExistence type="predicted"/>
<evidence type="ECO:0000313" key="3">
    <source>
        <dbReference type="EMBL" id="KAH7009334.1"/>
    </source>
</evidence>
<dbReference type="PANTHER" id="PTHR33112">
    <property type="entry name" value="DOMAIN PROTEIN, PUTATIVE-RELATED"/>
    <property type="match status" value="1"/>
</dbReference>
<comment type="caution">
    <text evidence="3">The sequence shown here is derived from an EMBL/GenBank/DDBJ whole genome shotgun (WGS) entry which is preliminary data.</text>
</comment>
<dbReference type="PANTHER" id="PTHR33112:SF16">
    <property type="entry name" value="HETEROKARYON INCOMPATIBILITY DOMAIN-CONTAINING PROTEIN"/>
    <property type="match status" value="1"/>
</dbReference>
<feature type="domain" description="Heterokaryon incompatibility" evidence="2">
    <location>
        <begin position="50"/>
        <end position="206"/>
    </location>
</feature>
<keyword evidence="4" id="KW-1185">Reference proteome</keyword>
<sequence length="514" mass="58830">MHGWIQECERNHPVCRLTAKPFKPTRLIDVGTQDAPEVKLETEGIPGLRYVALSHCWGPPDPERPILKTESSTITEREKGIPLNIMPKNFRDAILVTRRLGLQYLWIDSLCIIQDSVEDWRREAAMMDQVYIHAYVTLAATSTSTSHDGFLERPLKEEVRVPFVSQKDGSVHGHIYLRQVMDNRPCKYETNVECSKWNDRGWTLQERFLSRRLVHFCRDQSYFECRSAIWAEDNHKIQHLPTPTSIADQAGSQNGAETENKWDDKHGYNDKIERIFEHWFHIVAQFSARQLTYGADKLPALSGLAKETSSAGPVGRYLAGIWEEDLAYGLLWICCANDHEFSSAPSYRAPSWSWASMDGQITWGSQWERNALPQTFELLQADIKLAGNDPFGSITCAHLVVAGLLLPVNINGFAQTKLSIFDFPYQLIHEGKKIGFSHLDLRRPEYVARSLFALQLFEQWPRLPEHGQQHVWCGLILEPSLGPAKTFRRVGLFFLDEEHLDVFQSVESSRITLV</sequence>
<evidence type="ECO:0000313" key="4">
    <source>
        <dbReference type="Proteomes" id="UP000774617"/>
    </source>
</evidence>